<dbReference type="EMBL" id="POTY01000446">
    <property type="protein sequence ID" value="PZG03759.1"/>
    <property type="molecule type" value="Genomic_DNA"/>
</dbReference>
<keyword evidence="2" id="KW-1185">Reference proteome</keyword>
<dbReference type="AlphaFoldDB" id="A0A2W2DIJ0"/>
<accession>A0A2W2DIJ0</accession>
<name>A0A2W2DIJ0_9ACTN</name>
<comment type="caution">
    <text evidence="1">The sequence shown here is derived from an EMBL/GenBank/DDBJ whole genome shotgun (WGS) entry which is preliminary data.</text>
</comment>
<gene>
    <name evidence="1" type="ORF">C1I95_33650</name>
</gene>
<organism evidence="1 2">
    <name type="scientific">Micromonospora craterilacus</name>
    <dbReference type="NCBI Taxonomy" id="1655439"/>
    <lineage>
        <taxon>Bacteria</taxon>
        <taxon>Bacillati</taxon>
        <taxon>Actinomycetota</taxon>
        <taxon>Actinomycetes</taxon>
        <taxon>Micromonosporales</taxon>
        <taxon>Micromonosporaceae</taxon>
        <taxon>Micromonospora</taxon>
    </lineage>
</organism>
<protein>
    <submittedName>
        <fullName evidence="1">Uncharacterized protein</fullName>
    </submittedName>
</protein>
<dbReference type="Proteomes" id="UP000248924">
    <property type="component" value="Unassembled WGS sequence"/>
</dbReference>
<proteinExistence type="predicted"/>
<reference evidence="1 2" key="1">
    <citation type="submission" date="2018-01" db="EMBL/GenBank/DDBJ databases">
        <title>Draft genome sequence of Jishengella sp. NA12.</title>
        <authorList>
            <person name="Sahin N."/>
            <person name="Ay H."/>
            <person name="Saygin H."/>
        </authorList>
    </citation>
    <scope>NUCLEOTIDE SEQUENCE [LARGE SCALE GENOMIC DNA]</scope>
    <source>
        <strain evidence="1 2">NA12</strain>
    </source>
</reference>
<sequence>MRTIRVMDQVVRRWWNGAWGRLSRRDVWLVRQTRWKVIARNGDSETGKTLRWEFDSQADAQDMIDRLLRAPSPGSWREHGTPH</sequence>
<evidence type="ECO:0000313" key="1">
    <source>
        <dbReference type="EMBL" id="PZG03759.1"/>
    </source>
</evidence>
<evidence type="ECO:0000313" key="2">
    <source>
        <dbReference type="Proteomes" id="UP000248924"/>
    </source>
</evidence>